<dbReference type="GO" id="GO:0043226">
    <property type="term" value="C:organelle"/>
    <property type="evidence" value="ECO:0007669"/>
    <property type="project" value="UniProtKB-ARBA"/>
</dbReference>
<dbReference type="SUPFAM" id="SSF46966">
    <property type="entry name" value="Spectrin repeat"/>
    <property type="match status" value="1"/>
</dbReference>
<comment type="caution">
    <text evidence="3">The sequence shown here is derived from an EMBL/GenBank/DDBJ whole genome shotgun (WGS) entry which is preliminary data.</text>
</comment>
<name>A0A2J8VHC2_PONAB</name>
<dbReference type="InterPro" id="IPR002017">
    <property type="entry name" value="Spectrin_repeat"/>
</dbReference>
<dbReference type="Gene3D" id="1.20.58.60">
    <property type="match status" value="1"/>
</dbReference>
<proteinExistence type="predicted"/>
<dbReference type="CDD" id="cd00176">
    <property type="entry name" value="SPEC"/>
    <property type="match status" value="1"/>
</dbReference>
<dbReference type="GO" id="GO:0005737">
    <property type="term" value="C:cytoplasm"/>
    <property type="evidence" value="ECO:0007669"/>
    <property type="project" value="UniProtKB-ARBA"/>
</dbReference>
<organism evidence="3">
    <name type="scientific">Pongo abelii</name>
    <name type="common">Sumatran orangutan</name>
    <name type="synonym">Pongo pygmaeus abelii</name>
    <dbReference type="NCBI Taxonomy" id="9601"/>
    <lineage>
        <taxon>Eukaryota</taxon>
        <taxon>Metazoa</taxon>
        <taxon>Chordata</taxon>
        <taxon>Craniata</taxon>
        <taxon>Vertebrata</taxon>
        <taxon>Euteleostomi</taxon>
        <taxon>Mammalia</taxon>
        <taxon>Eutheria</taxon>
        <taxon>Euarchontoglires</taxon>
        <taxon>Primates</taxon>
        <taxon>Haplorrhini</taxon>
        <taxon>Catarrhini</taxon>
        <taxon>Hominidae</taxon>
        <taxon>Pongo</taxon>
    </lineage>
</organism>
<dbReference type="EMBL" id="NDHI03003420">
    <property type="protein sequence ID" value="PNJ56899.1"/>
    <property type="molecule type" value="Genomic_DNA"/>
</dbReference>
<keyword evidence="1" id="KW-0677">Repeat</keyword>
<keyword evidence="2" id="KW-0009">Actin-binding</keyword>
<dbReference type="AlphaFoldDB" id="A0A2J8VHC2"/>
<dbReference type="Pfam" id="PF00435">
    <property type="entry name" value="Spectrin"/>
    <property type="match status" value="2"/>
</dbReference>
<evidence type="ECO:0000256" key="1">
    <source>
        <dbReference type="ARBA" id="ARBA00022737"/>
    </source>
</evidence>
<evidence type="ECO:0000256" key="2">
    <source>
        <dbReference type="ARBA" id="ARBA00023203"/>
    </source>
</evidence>
<sequence>MEQFPKETVVESSGPKVLETAEEIQERRQEVLTRYQRFKERVAEENHPDLPLIQFKQNEVNAAWERLRGLALQRQKALSNAADLQRFKRDVTEAIQWIKEKEPVLTSEDYGKDLVASEALFHSH</sequence>
<gene>
    <name evidence="3" type="ORF">CR201_G0019280</name>
</gene>
<reference evidence="3" key="1">
    <citation type="submission" date="2017-12" db="EMBL/GenBank/DDBJ databases">
        <title>High-resolution comparative analysis of great ape genomes.</title>
        <authorList>
            <person name="Pollen A."/>
            <person name="Hastie A."/>
            <person name="Hormozdiari F."/>
            <person name="Dougherty M."/>
            <person name="Liu R."/>
            <person name="Chaisson M."/>
            <person name="Hoppe E."/>
            <person name="Hill C."/>
            <person name="Pang A."/>
            <person name="Hillier L."/>
            <person name="Baker C."/>
            <person name="Armstrong J."/>
            <person name="Shendure J."/>
            <person name="Paten B."/>
            <person name="Wilson R."/>
            <person name="Chao H."/>
            <person name="Schneider V."/>
            <person name="Ventura M."/>
            <person name="Kronenberg Z."/>
            <person name="Murali S."/>
            <person name="Gordon D."/>
            <person name="Cantsilieris S."/>
            <person name="Munson K."/>
            <person name="Nelson B."/>
            <person name="Raja A."/>
            <person name="Underwood J."/>
            <person name="Diekhans M."/>
            <person name="Fiddes I."/>
            <person name="Haussler D."/>
            <person name="Eichler E."/>
        </authorList>
    </citation>
    <scope>NUCLEOTIDE SEQUENCE [LARGE SCALE GENOMIC DNA]</scope>
    <source>
        <strain evidence="3">Susie</strain>
    </source>
</reference>
<dbReference type="InterPro" id="IPR018159">
    <property type="entry name" value="Spectrin/alpha-actinin"/>
</dbReference>
<protein>
    <submittedName>
        <fullName evidence="3">SPTA1 isoform 9</fullName>
    </submittedName>
</protein>
<dbReference type="GO" id="GO:0003779">
    <property type="term" value="F:actin binding"/>
    <property type="evidence" value="ECO:0007669"/>
    <property type="project" value="UniProtKB-KW"/>
</dbReference>
<dbReference type="PANTHER" id="PTHR11915">
    <property type="entry name" value="SPECTRIN/FILAMIN RELATED CYTOSKELETAL PROTEIN"/>
    <property type="match status" value="1"/>
</dbReference>
<accession>A0A2J8VHC2</accession>
<dbReference type="Gene3D" id="1.20.5.170">
    <property type="match status" value="1"/>
</dbReference>
<feature type="non-terminal residue" evidence="3">
    <location>
        <position position="124"/>
    </location>
</feature>
<evidence type="ECO:0000313" key="3">
    <source>
        <dbReference type="EMBL" id="PNJ56899.1"/>
    </source>
</evidence>